<dbReference type="SUPFAM" id="SSF81901">
    <property type="entry name" value="HCP-like"/>
    <property type="match status" value="2"/>
</dbReference>
<keyword evidence="4" id="KW-1185">Reference proteome</keyword>
<dbReference type="OrthoDB" id="5321503at2"/>
<dbReference type="PANTHER" id="PTHR13891">
    <property type="entry name" value="CYTOCHROME C OXIDASE ASSEMBLY FACTOR 7"/>
    <property type="match status" value="1"/>
</dbReference>
<reference evidence="3 4" key="1">
    <citation type="submission" date="2017-03" db="EMBL/GenBank/DDBJ databases">
        <authorList>
            <person name="Afonso C.L."/>
            <person name="Miller P.J."/>
            <person name="Scott M.A."/>
            <person name="Spackman E."/>
            <person name="Goraichik I."/>
            <person name="Dimitrov K.M."/>
            <person name="Suarez D.L."/>
            <person name="Swayne D.E."/>
        </authorList>
    </citation>
    <scope>NUCLEOTIDE SEQUENCE [LARGE SCALE GENOMIC DNA]</scope>
    <source>
        <strain evidence="3 4">CECT 7745</strain>
    </source>
</reference>
<dbReference type="Proteomes" id="UP000193224">
    <property type="component" value="Unassembled WGS sequence"/>
</dbReference>
<dbReference type="Gene3D" id="1.25.40.10">
    <property type="entry name" value="Tetratricopeptide repeat domain"/>
    <property type="match status" value="2"/>
</dbReference>
<organism evidence="3 4">
    <name type="scientific">Roseovarius aestuarii</name>
    <dbReference type="NCBI Taxonomy" id="475083"/>
    <lineage>
        <taxon>Bacteria</taxon>
        <taxon>Pseudomonadati</taxon>
        <taxon>Pseudomonadota</taxon>
        <taxon>Alphaproteobacteria</taxon>
        <taxon>Rhodobacterales</taxon>
        <taxon>Roseobacteraceae</taxon>
        <taxon>Roseovarius</taxon>
    </lineage>
</organism>
<name>A0A1X7BTW1_9RHOB</name>
<dbReference type="AlphaFoldDB" id="A0A1X7BTW1"/>
<evidence type="ECO:0000256" key="2">
    <source>
        <dbReference type="ARBA" id="ARBA00022737"/>
    </source>
</evidence>
<comment type="similarity">
    <text evidence="1">Belongs to the hcp beta-lactamase family.</text>
</comment>
<dbReference type="PANTHER" id="PTHR13891:SF1">
    <property type="entry name" value="CYTOCHROME C OXIDASE ASSEMBLY FACTOR 7"/>
    <property type="match status" value="1"/>
</dbReference>
<protein>
    <submittedName>
        <fullName evidence="3">Putative beta-lactamase HcpC</fullName>
        <ecNumber evidence="3">3.5.2.6</ecNumber>
    </submittedName>
</protein>
<evidence type="ECO:0000256" key="1">
    <source>
        <dbReference type="ARBA" id="ARBA00008486"/>
    </source>
</evidence>
<dbReference type="RefSeq" id="WP_085801012.1">
    <property type="nucleotide sequence ID" value="NZ_FWXB01000011.1"/>
</dbReference>
<dbReference type="GO" id="GO:0008800">
    <property type="term" value="F:beta-lactamase activity"/>
    <property type="evidence" value="ECO:0007669"/>
    <property type="project" value="UniProtKB-EC"/>
</dbReference>
<evidence type="ECO:0000313" key="3">
    <source>
        <dbReference type="EMBL" id="SMC13067.1"/>
    </source>
</evidence>
<sequence>MLEDLCADDEGQACGLLGRLSLGDDYTGLELPQNPDAAKEFYTRSCELGHLDGCTDLARMFDPENTKTGDHSRMMALLSETCTNGGAAACDMLGGKYLYSDLVTQDINQAHHFYRLACQIRLETDTCEDAERTRLAIERRDLRKNLGGFEAALAPRLQDFGLYFHAPARRMRVACAAGEQDQCLALAGLYQTYIALAHEGRDEDQARAIYVHLCDNGRNEACYRYGQSYQDQGHLSRHDISADYYSRACDTGHGEACTSLGLFYELGDDAVGSEDDNVAGEYYLKACGYGNARGCDYLSGLFDVPAKTKPVFDLIACLGGDGQACGFVADHYRKGRGGEPTDMTLARALYDYGCSFGDEDACYYYRRLGDH</sequence>
<evidence type="ECO:0000313" key="4">
    <source>
        <dbReference type="Proteomes" id="UP000193224"/>
    </source>
</evidence>
<accession>A0A1X7BTW1</accession>
<dbReference type="EC" id="3.5.2.6" evidence="3"/>
<dbReference type="SMART" id="SM00671">
    <property type="entry name" value="SEL1"/>
    <property type="match status" value="5"/>
</dbReference>
<dbReference type="InterPro" id="IPR040239">
    <property type="entry name" value="HcpB-like"/>
</dbReference>
<proteinExistence type="inferred from homology"/>
<dbReference type="EMBL" id="FWXB01000011">
    <property type="protein sequence ID" value="SMC13067.1"/>
    <property type="molecule type" value="Genomic_DNA"/>
</dbReference>
<keyword evidence="2" id="KW-0677">Repeat</keyword>
<dbReference type="InterPro" id="IPR011990">
    <property type="entry name" value="TPR-like_helical_dom_sf"/>
</dbReference>
<keyword evidence="3" id="KW-0378">Hydrolase</keyword>
<dbReference type="InterPro" id="IPR006597">
    <property type="entry name" value="Sel1-like"/>
</dbReference>
<gene>
    <name evidence="3" type="primary">hcpC_2</name>
    <name evidence="3" type="ORF">ROA7745_02901</name>
</gene>
<dbReference type="Pfam" id="PF08238">
    <property type="entry name" value="Sel1"/>
    <property type="match status" value="5"/>
</dbReference>